<gene>
    <name evidence="2" type="ORF">CC77DRAFT_1088421</name>
</gene>
<dbReference type="VEuPathDB" id="FungiDB:CC77DRAFT_1088421"/>
<dbReference type="EMBL" id="KV441476">
    <property type="protein sequence ID" value="OAG21535.1"/>
    <property type="molecule type" value="Genomic_DNA"/>
</dbReference>
<evidence type="ECO:0000313" key="2">
    <source>
        <dbReference type="EMBL" id="OAG21535.1"/>
    </source>
</evidence>
<accession>A0A177DP59</accession>
<name>A0A177DP59_ALTAL</name>
<dbReference type="AlphaFoldDB" id="A0A177DP59"/>
<evidence type="ECO:0000313" key="3">
    <source>
        <dbReference type="Proteomes" id="UP000077248"/>
    </source>
</evidence>
<organism evidence="2 3">
    <name type="scientific">Alternaria alternata</name>
    <name type="common">Alternaria rot fungus</name>
    <name type="synonym">Torula alternata</name>
    <dbReference type="NCBI Taxonomy" id="5599"/>
    <lineage>
        <taxon>Eukaryota</taxon>
        <taxon>Fungi</taxon>
        <taxon>Dikarya</taxon>
        <taxon>Ascomycota</taxon>
        <taxon>Pezizomycotina</taxon>
        <taxon>Dothideomycetes</taxon>
        <taxon>Pleosporomycetidae</taxon>
        <taxon>Pleosporales</taxon>
        <taxon>Pleosporineae</taxon>
        <taxon>Pleosporaceae</taxon>
        <taxon>Alternaria</taxon>
        <taxon>Alternaria sect. Alternaria</taxon>
        <taxon>Alternaria alternata complex</taxon>
    </lineage>
</organism>
<proteinExistence type="predicted"/>
<dbReference type="Proteomes" id="UP000077248">
    <property type="component" value="Unassembled WGS sequence"/>
</dbReference>
<keyword evidence="3" id="KW-1185">Reference proteome</keyword>
<sequence>MAQRHMCPSMGALRRSLIGDVAALPKCSTRALHSTAKRLEEQPSDASPAHHSAPNTRKARQATALKQITSLQNRRIQPGALARGSFPSGQMARRAPRSPSTPLTKDGFIPEDNAPADAQPDANPRFARNTARPTTTRGSTPPQGQMVRAPSTLRVTRQTVDGPARGPARGPNVRGPNLRGREGGRTGPGGKRAGGARGNNRGDGGPQKRKKGAGGEESMPTSLADVKIEETVSTSMQQQLLRLQRKEWDRVPYEPKYAKGSFAANELIHAGRELFKGEAPPVKFWGPLEHRIGVVGMFGAEATLKVRRVPDGDAEPFGQEVLEQEGPVEAKGAEKKQAVAQ</sequence>
<protein>
    <submittedName>
        <fullName evidence="2">Uncharacterized protein</fullName>
    </submittedName>
</protein>
<feature type="compositionally biased region" description="Polar residues" evidence="1">
    <location>
        <begin position="64"/>
        <end position="75"/>
    </location>
</feature>
<evidence type="ECO:0000256" key="1">
    <source>
        <dbReference type="SAM" id="MobiDB-lite"/>
    </source>
</evidence>
<feature type="compositionally biased region" description="Gly residues" evidence="1">
    <location>
        <begin position="185"/>
        <end position="205"/>
    </location>
</feature>
<feature type="region of interest" description="Disordered" evidence="1">
    <location>
        <begin position="311"/>
        <end position="341"/>
    </location>
</feature>
<dbReference type="OMA" id="WGPLEKR"/>
<dbReference type="RefSeq" id="XP_018386956.1">
    <property type="nucleotide sequence ID" value="XM_018529466.1"/>
</dbReference>
<feature type="region of interest" description="Disordered" evidence="1">
    <location>
        <begin position="36"/>
        <end position="223"/>
    </location>
</feature>
<dbReference type="GeneID" id="29115060"/>
<reference evidence="2 3" key="1">
    <citation type="submission" date="2016-05" db="EMBL/GenBank/DDBJ databases">
        <title>Comparative analysis of secretome profiles of manganese(II)-oxidizing ascomycete fungi.</title>
        <authorList>
            <consortium name="DOE Joint Genome Institute"/>
            <person name="Zeiner C.A."/>
            <person name="Purvine S.O."/>
            <person name="Zink E.M."/>
            <person name="Wu S."/>
            <person name="Pasa-Tolic L."/>
            <person name="Chaput D.L."/>
            <person name="Haridas S."/>
            <person name="Grigoriev I.V."/>
            <person name="Santelli C.M."/>
            <person name="Hansel C.M."/>
        </authorList>
    </citation>
    <scope>NUCLEOTIDE SEQUENCE [LARGE SCALE GENOMIC DNA]</scope>
    <source>
        <strain evidence="2 3">SRC1lrK2f</strain>
    </source>
</reference>
<feature type="compositionally biased region" description="Basic and acidic residues" evidence="1">
    <location>
        <begin position="331"/>
        <end position="341"/>
    </location>
</feature>
<feature type="compositionally biased region" description="Low complexity" evidence="1">
    <location>
        <begin position="110"/>
        <end position="124"/>
    </location>
</feature>
<dbReference type="KEGG" id="aalt:CC77DRAFT_1088421"/>
<feature type="compositionally biased region" description="Polar residues" evidence="1">
    <location>
        <begin position="131"/>
        <end position="143"/>
    </location>
</feature>